<dbReference type="InterPro" id="IPR036047">
    <property type="entry name" value="F-box-like_dom_sf"/>
</dbReference>
<reference evidence="3 4" key="1">
    <citation type="submission" date="2024-04" db="EMBL/GenBank/DDBJ databases">
        <title>The reference genome of an endangered Asteraceae, Deinandra increscens subsp. villosa, native to the Central Coast of California.</title>
        <authorList>
            <person name="Guilliams M."/>
            <person name="Hasenstab-Lehman K."/>
            <person name="Meyer R."/>
            <person name="Mcevoy S."/>
        </authorList>
    </citation>
    <scope>NUCLEOTIDE SEQUENCE [LARGE SCALE GENOMIC DNA]</scope>
    <source>
        <tissue evidence="3">Leaf</tissue>
    </source>
</reference>
<dbReference type="InterPro" id="IPR001810">
    <property type="entry name" value="F-box_dom"/>
</dbReference>
<evidence type="ECO:0000313" key="3">
    <source>
        <dbReference type="EMBL" id="KAK9052906.1"/>
    </source>
</evidence>
<feature type="coiled-coil region" evidence="1">
    <location>
        <begin position="393"/>
        <end position="420"/>
    </location>
</feature>
<gene>
    <name evidence="3" type="ORF">SSX86_029536</name>
</gene>
<evidence type="ECO:0000313" key="4">
    <source>
        <dbReference type="Proteomes" id="UP001408789"/>
    </source>
</evidence>
<dbReference type="PROSITE" id="PS50181">
    <property type="entry name" value="FBOX"/>
    <property type="match status" value="1"/>
</dbReference>
<feature type="domain" description="F-box" evidence="2">
    <location>
        <begin position="16"/>
        <end position="69"/>
    </location>
</feature>
<dbReference type="InterPro" id="IPR053197">
    <property type="entry name" value="F-box_SCFL_complex_component"/>
</dbReference>
<dbReference type="Gene3D" id="3.80.10.10">
    <property type="entry name" value="Ribonuclease Inhibitor"/>
    <property type="match status" value="1"/>
</dbReference>
<dbReference type="PANTHER" id="PTHR34223:SF101">
    <property type="entry name" value="F-BOX DOMAIN-CONTAINING PROTEIN"/>
    <property type="match status" value="1"/>
</dbReference>
<proteinExistence type="predicted"/>
<dbReference type="AlphaFoldDB" id="A0AAP0GKM5"/>
<dbReference type="SMART" id="SM00256">
    <property type="entry name" value="FBOX"/>
    <property type="match status" value="1"/>
</dbReference>
<sequence length="536" mass="61330">MDSSPPDKKGRMNVECDRISQLPDDLIHKILSFLDIKQAMGTSALSSRWQYVWTSMPCLNFSSAKFHKLPDFSKFVTHVLSRRNNEIDVSSVKLHFRGKYTQVFVKRILDYAFSHKVQQLNVTRLDGKKMEVPFSLFNSQSLKHLTLNGSCYPNSILTPPIWDLPALTTLNLISVTLYDDSTDKCAGLFSNCANLKNLTLRTCGLMGSNDFNICHPGLSSLRLEDVRNGANVVTPQLKKLTIKYCRCELQISAPRLSFLHFEDSHYYRSMDLSADFLSLQKVDIHIPCYSIDKEDAHGIVSLLQQLHSVKFLTLNLEIIKTLSSFVELISHLPSPFTNLKRLKIYPAYVDPDEETQSEELTMCSKVKSYLLDGSLGATFTMVSYEEIRAVMNVASARKLMRELQVELNLLKENRETDKTDMDQDMTTVHEQVEAENGRAKPDTEVKWHFGERITRIESYWEDLNERLEKGYSDAAHIISMLREIEEVLTKLPTTPRAKLQARFSNLCAEAGTIMDNMMDHLKKQCDKKPRFKCLLS</sequence>
<accession>A0AAP0GKM5</accession>
<organism evidence="3 4">
    <name type="scientific">Deinandra increscens subsp. villosa</name>
    <dbReference type="NCBI Taxonomy" id="3103831"/>
    <lineage>
        <taxon>Eukaryota</taxon>
        <taxon>Viridiplantae</taxon>
        <taxon>Streptophyta</taxon>
        <taxon>Embryophyta</taxon>
        <taxon>Tracheophyta</taxon>
        <taxon>Spermatophyta</taxon>
        <taxon>Magnoliopsida</taxon>
        <taxon>eudicotyledons</taxon>
        <taxon>Gunneridae</taxon>
        <taxon>Pentapetalae</taxon>
        <taxon>asterids</taxon>
        <taxon>campanulids</taxon>
        <taxon>Asterales</taxon>
        <taxon>Asteraceae</taxon>
        <taxon>Asteroideae</taxon>
        <taxon>Heliantheae alliance</taxon>
        <taxon>Madieae</taxon>
        <taxon>Madiinae</taxon>
        <taxon>Deinandra</taxon>
    </lineage>
</organism>
<name>A0AAP0GKM5_9ASTR</name>
<evidence type="ECO:0000256" key="1">
    <source>
        <dbReference type="SAM" id="Coils"/>
    </source>
</evidence>
<dbReference type="Proteomes" id="UP001408789">
    <property type="component" value="Unassembled WGS sequence"/>
</dbReference>
<dbReference type="Pfam" id="PF00646">
    <property type="entry name" value="F-box"/>
    <property type="match status" value="1"/>
</dbReference>
<evidence type="ECO:0000259" key="2">
    <source>
        <dbReference type="PROSITE" id="PS50181"/>
    </source>
</evidence>
<dbReference type="SUPFAM" id="SSF81383">
    <property type="entry name" value="F-box domain"/>
    <property type="match status" value="1"/>
</dbReference>
<dbReference type="EMBL" id="JBCNJP010000027">
    <property type="protein sequence ID" value="KAK9052906.1"/>
    <property type="molecule type" value="Genomic_DNA"/>
</dbReference>
<dbReference type="SUPFAM" id="SSF52047">
    <property type="entry name" value="RNI-like"/>
    <property type="match status" value="1"/>
</dbReference>
<keyword evidence="4" id="KW-1185">Reference proteome</keyword>
<dbReference type="InterPro" id="IPR053781">
    <property type="entry name" value="F-box_AtFBL13-like"/>
</dbReference>
<dbReference type="PANTHER" id="PTHR34223">
    <property type="entry name" value="OS11G0201299 PROTEIN"/>
    <property type="match status" value="1"/>
</dbReference>
<protein>
    <recommendedName>
        <fullName evidence="2">F-box domain-containing protein</fullName>
    </recommendedName>
</protein>
<comment type="caution">
    <text evidence="3">The sequence shown here is derived from an EMBL/GenBank/DDBJ whole genome shotgun (WGS) entry which is preliminary data.</text>
</comment>
<keyword evidence="1" id="KW-0175">Coiled coil</keyword>
<dbReference type="InterPro" id="IPR055411">
    <property type="entry name" value="LRR_FXL15/At3g58940/PEG3-like"/>
</dbReference>
<dbReference type="CDD" id="cd22160">
    <property type="entry name" value="F-box_AtFBL13-like"/>
    <property type="match status" value="1"/>
</dbReference>
<dbReference type="Gene3D" id="1.20.1280.50">
    <property type="match status" value="1"/>
</dbReference>
<dbReference type="Pfam" id="PF24758">
    <property type="entry name" value="LRR_At5g56370"/>
    <property type="match status" value="1"/>
</dbReference>
<dbReference type="InterPro" id="IPR032675">
    <property type="entry name" value="LRR_dom_sf"/>
</dbReference>